<evidence type="ECO:0000313" key="9">
    <source>
        <dbReference type="Proteomes" id="UP000260812"/>
    </source>
</evidence>
<organism evidence="8 9">
    <name type="scientific">Eisenbergiella massiliensis</name>
    <dbReference type="NCBI Taxonomy" id="1720294"/>
    <lineage>
        <taxon>Bacteria</taxon>
        <taxon>Bacillati</taxon>
        <taxon>Bacillota</taxon>
        <taxon>Clostridia</taxon>
        <taxon>Lachnospirales</taxon>
        <taxon>Lachnospiraceae</taxon>
        <taxon>Eisenbergiella</taxon>
    </lineage>
</organism>
<gene>
    <name evidence="8" type="ORF">DXC51_15580</name>
</gene>
<dbReference type="PIRSF" id="PIRSF010631">
    <property type="entry name" value="A-rhamnsds"/>
    <property type="match status" value="1"/>
</dbReference>
<feature type="domain" description="Bacterial alpha-L-rhamnosidase N-terminal" evidence="5">
    <location>
        <begin position="138"/>
        <end position="312"/>
    </location>
</feature>
<dbReference type="InterPro" id="IPR035396">
    <property type="entry name" value="Bac_rhamnosid6H"/>
</dbReference>
<dbReference type="Gene3D" id="2.60.120.260">
    <property type="entry name" value="Galactose-binding domain-like"/>
    <property type="match status" value="2"/>
</dbReference>
<dbReference type="AlphaFoldDB" id="A0A3E3I2D5"/>
<proteinExistence type="predicted"/>
<feature type="domain" description="Alpha-L-rhamnosidase concanavalin-like" evidence="4">
    <location>
        <begin position="322"/>
        <end position="411"/>
    </location>
</feature>
<evidence type="ECO:0000256" key="1">
    <source>
        <dbReference type="ARBA" id="ARBA00001445"/>
    </source>
</evidence>
<dbReference type="Proteomes" id="UP000260812">
    <property type="component" value="Unassembled WGS sequence"/>
</dbReference>
<evidence type="ECO:0000259" key="7">
    <source>
        <dbReference type="Pfam" id="PF17390"/>
    </source>
</evidence>
<dbReference type="GO" id="GO:0005975">
    <property type="term" value="P:carbohydrate metabolic process"/>
    <property type="evidence" value="ECO:0007669"/>
    <property type="project" value="InterPro"/>
</dbReference>
<dbReference type="Gene3D" id="2.60.420.10">
    <property type="entry name" value="Maltose phosphorylase, domain 3"/>
    <property type="match status" value="1"/>
</dbReference>
<dbReference type="Pfam" id="PF17390">
    <property type="entry name" value="Bac_rhamnosid_C"/>
    <property type="match status" value="1"/>
</dbReference>
<dbReference type="InterPro" id="IPR016007">
    <property type="entry name" value="Alpha_rhamnosid"/>
</dbReference>
<dbReference type="InterPro" id="IPR012341">
    <property type="entry name" value="6hp_glycosidase-like_sf"/>
</dbReference>
<dbReference type="Pfam" id="PF08531">
    <property type="entry name" value="Bac_rhamnosid_N"/>
    <property type="match status" value="1"/>
</dbReference>
<dbReference type="EC" id="3.2.1.40" evidence="2"/>
<evidence type="ECO:0000256" key="2">
    <source>
        <dbReference type="ARBA" id="ARBA00012652"/>
    </source>
</evidence>
<reference evidence="8" key="1">
    <citation type="submission" date="2018-08" db="EMBL/GenBank/DDBJ databases">
        <title>A genome reference for cultivated species of the human gut microbiota.</title>
        <authorList>
            <person name="Zou Y."/>
            <person name="Xue W."/>
            <person name="Luo G."/>
        </authorList>
    </citation>
    <scope>NUCLEOTIDE SEQUENCE [LARGE SCALE GENOMIC DNA]</scope>
    <source>
        <strain evidence="8">TF05-5AC</strain>
    </source>
</reference>
<dbReference type="EMBL" id="QVLV01000010">
    <property type="protein sequence ID" value="RGE58831.1"/>
    <property type="molecule type" value="Genomic_DNA"/>
</dbReference>
<dbReference type="RefSeq" id="WP_117544879.1">
    <property type="nucleotide sequence ID" value="NZ_JBKUNB010000009.1"/>
</dbReference>
<dbReference type="SUPFAM" id="SSF48208">
    <property type="entry name" value="Six-hairpin glycosidases"/>
    <property type="match status" value="1"/>
</dbReference>
<dbReference type="Pfam" id="PF25788">
    <property type="entry name" value="Ig_Rha78A_N"/>
    <property type="match status" value="1"/>
</dbReference>
<dbReference type="Pfam" id="PF17389">
    <property type="entry name" value="Bac_rhamnosid6H"/>
    <property type="match status" value="1"/>
</dbReference>
<dbReference type="Gene3D" id="2.60.40.10">
    <property type="entry name" value="Immunoglobulins"/>
    <property type="match status" value="1"/>
</dbReference>
<dbReference type="Gene3D" id="1.50.10.10">
    <property type="match status" value="1"/>
</dbReference>
<evidence type="ECO:0000259" key="5">
    <source>
        <dbReference type="Pfam" id="PF08531"/>
    </source>
</evidence>
<name>A0A3E3I2D5_9FIRM</name>
<dbReference type="InterPro" id="IPR008928">
    <property type="entry name" value="6-hairpin_glycosidase_sf"/>
</dbReference>
<accession>A0A3E3I2D5</accession>
<dbReference type="InterPro" id="IPR013783">
    <property type="entry name" value="Ig-like_fold"/>
</dbReference>
<feature type="domain" description="Alpha-L-rhamnosidase C-terminal" evidence="7">
    <location>
        <begin position="796"/>
        <end position="865"/>
    </location>
</feature>
<dbReference type="InterPro" id="IPR008902">
    <property type="entry name" value="Rhamnosid_concanavalin"/>
</dbReference>
<evidence type="ECO:0000259" key="4">
    <source>
        <dbReference type="Pfam" id="PF05592"/>
    </source>
</evidence>
<dbReference type="GeneID" id="97988249"/>
<evidence type="ECO:0000259" key="6">
    <source>
        <dbReference type="Pfam" id="PF17389"/>
    </source>
</evidence>
<dbReference type="InterPro" id="IPR013737">
    <property type="entry name" value="Bac_rhamnosid_N"/>
</dbReference>
<dbReference type="InterPro" id="IPR035398">
    <property type="entry name" value="Bac_rhamnosid_C"/>
</dbReference>
<dbReference type="GO" id="GO:0030596">
    <property type="term" value="F:alpha-L-rhamnosidase activity"/>
    <property type="evidence" value="ECO:0007669"/>
    <property type="project" value="UniProtKB-EC"/>
</dbReference>
<keyword evidence="3" id="KW-0378">Hydrolase</keyword>
<sequence length="902" mass="101594">MKLTNLKVNHLKNPLGFCVKNPSFSFQVEESTGRHLKSARIRVSRTEDMTDLVYDSGERTDISSLSFIPEQEFEGGIRYYWDVCAEADNGDTGISSVAWFEGGCGEEEWSADWIASPLDKKIQPVMYREFTLDAPVSEVACARLYITGLGVYEAGLNGEKAGVEYLAPFYNDYRFWIQYQTYDVTQLLCPGENVLSVILGDGWYKGRFSYLDEARVTEIYGDKFLAAAQLLITYKDGSQQKITTDENWKCLPSPVLFSNIYDGEVYDANRDFRDCSGKICACAKEEAMPVSRASAPKAKLTERLSVPVTIHERLRPVSLLMTPAGEQVLDFGQEITGWVEFDCKAEKGTRIYLQYGEILQDGNFYRDNLRTAKAEFTYISDGSSAHVRPHFTFYGFRYVKVTGMTLTRENLDSFAFEACAVYSDLERTGRITTANEKVNRLIENTLWGQKGNFLDVPTDCPQRDERLGWTGDAQVFCQTASYHMDTAAFYRKYLKDMRYEQRINQGAVPFVVPDVLSVARENMGQEAPDMTANTWGEAGSCAWGDAATIIPWTLYQFYGDTGLLAETYENMKQWTDFIIHMDETYCGGGRLWQVGFHFADWLALDNPDKDSCFGRTDPYYVASVYYLYSSLLTARAAAVLGKKEDEAYYGRIAQEVRDAIRKEYITPGGRVAIDTQTALVLAIYFDIIPVEFMEKTASRLKKMLQENGMHLNTGFVGTAYLCQALTKAGLVKEAYTLLLQEDYPSWLYEVNMGATTVWERWNSVLPDGKISGTGMNSLNHYAYGAVSEWIYRSVCGIAPDETAVGFKKAVLAPCPDRRLGWVKGEFSSTAGVYESEWAYEEDGIRCQVRIPFDCTARFIVPDGMVLKAVDGAEPEAQKALSLENVKSLTLEAGSYQLLMQEA</sequence>
<dbReference type="PANTHER" id="PTHR33307:SF6">
    <property type="entry name" value="ALPHA-RHAMNOSIDASE (EUROFUNG)-RELATED"/>
    <property type="match status" value="1"/>
</dbReference>
<evidence type="ECO:0000256" key="3">
    <source>
        <dbReference type="ARBA" id="ARBA00022801"/>
    </source>
</evidence>
<keyword evidence="9" id="KW-1185">Reference proteome</keyword>
<comment type="catalytic activity">
    <reaction evidence="1">
        <text>Hydrolysis of terminal non-reducing alpha-L-rhamnose residues in alpha-L-rhamnosides.</text>
        <dbReference type="EC" id="3.2.1.40"/>
    </reaction>
</comment>
<protein>
    <recommendedName>
        <fullName evidence="2">alpha-L-rhamnosidase</fullName>
        <ecNumber evidence="2">3.2.1.40</ecNumber>
    </recommendedName>
</protein>
<feature type="domain" description="Alpha-L-rhamnosidase six-hairpin glycosidase" evidence="6">
    <location>
        <begin position="427"/>
        <end position="794"/>
    </location>
</feature>
<dbReference type="PANTHER" id="PTHR33307">
    <property type="entry name" value="ALPHA-RHAMNOSIDASE (EUROFUNG)"/>
    <property type="match status" value="1"/>
</dbReference>
<dbReference type="Pfam" id="PF05592">
    <property type="entry name" value="Bac_rhamnosid"/>
    <property type="match status" value="1"/>
</dbReference>
<comment type="caution">
    <text evidence="8">The sequence shown here is derived from an EMBL/GenBank/DDBJ whole genome shotgun (WGS) entry which is preliminary data.</text>
</comment>
<evidence type="ECO:0000313" key="8">
    <source>
        <dbReference type="EMBL" id="RGE58831.1"/>
    </source>
</evidence>